<keyword evidence="1" id="KW-0472">Membrane</keyword>
<evidence type="ECO:0000313" key="3">
    <source>
        <dbReference type="Proteomes" id="UP000481583"/>
    </source>
</evidence>
<keyword evidence="1" id="KW-1133">Transmembrane helix</keyword>
<evidence type="ECO:0000256" key="1">
    <source>
        <dbReference type="SAM" id="Phobius"/>
    </source>
</evidence>
<name>A0A6G4UB46_9ACTN</name>
<evidence type="ECO:0000313" key="2">
    <source>
        <dbReference type="EMBL" id="NGN69394.1"/>
    </source>
</evidence>
<organism evidence="2 3">
    <name type="scientific">Streptomyces coryli</name>
    <dbReference type="NCBI Taxonomy" id="1128680"/>
    <lineage>
        <taxon>Bacteria</taxon>
        <taxon>Bacillati</taxon>
        <taxon>Actinomycetota</taxon>
        <taxon>Actinomycetes</taxon>
        <taxon>Kitasatosporales</taxon>
        <taxon>Streptomycetaceae</taxon>
        <taxon>Streptomyces</taxon>
    </lineage>
</organism>
<dbReference type="EMBL" id="JAAKZV010000290">
    <property type="protein sequence ID" value="NGN69394.1"/>
    <property type="molecule type" value="Genomic_DNA"/>
</dbReference>
<feature type="transmembrane region" description="Helical" evidence="1">
    <location>
        <begin position="205"/>
        <end position="226"/>
    </location>
</feature>
<feature type="transmembrane region" description="Helical" evidence="1">
    <location>
        <begin position="68"/>
        <end position="91"/>
    </location>
</feature>
<dbReference type="RefSeq" id="WP_165244293.1">
    <property type="nucleotide sequence ID" value="NZ_JAAKZV010000290.1"/>
</dbReference>
<keyword evidence="3" id="KW-1185">Reference proteome</keyword>
<gene>
    <name evidence="2" type="ORF">G5C51_36590</name>
</gene>
<comment type="caution">
    <text evidence="2">The sequence shown here is derived from an EMBL/GenBank/DDBJ whole genome shotgun (WGS) entry which is preliminary data.</text>
</comment>
<dbReference type="Proteomes" id="UP000481583">
    <property type="component" value="Unassembled WGS sequence"/>
</dbReference>
<dbReference type="AlphaFoldDB" id="A0A6G4UB46"/>
<dbReference type="Pfam" id="PF14023">
    <property type="entry name" value="Bestrophin-like"/>
    <property type="match status" value="1"/>
</dbReference>
<feature type="transmembrane region" description="Helical" evidence="1">
    <location>
        <begin position="35"/>
        <end position="56"/>
    </location>
</feature>
<keyword evidence="1" id="KW-0812">Transmembrane</keyword>
<protein>
    <submittedName>
        <fullName evidence="2">DUF4239 domain-containing protein</fullName>
    </submittedName>
</protein>
<dbReference type="InterPro" id="IPR025333">
    <property type="entry name" value="DUF4239"/>
</dbReference>
<proteinExistence type="predicted"/>
<feature type="transmembrane region" description="Helical" evidence="1">
    <location>
        <begin position="235"/>
        <end position="254"/>
    </location>
</feature>
<accession>A0A6G4UB46</accession>
<sequence length="281" mass="31227">MKYHRLWHHWVLFVGSAAALIAVKSAELPTWPACFLLVGLSVLLVNAGLPLARYCVRNLFLERNSAAQNAVFAVIGTVYATLVAFAVVVVWESYSDAESTVAQEANALADLERMSRGFSVPVRRQVQEAARTYATLVIKVEWQRMNDRGPDPRAHAALTELWTVYTDMGPKLKENPLYETSVERLNEIDDNRRLRLLASQTEVPAVVWVMLYCGGVLSVVMVYFFGVRRDWVQRILVSVLAVIVALSVFLVASLEKPFAGDSGIGPDAFVSVVANMQNLEL</sequence>
<reference evidence="2 3" key="1">
    <citation type="submission" date="2020-02" db="EMBL/GenBank/DDBJ databases">
        <title>Whole-genome analyses of novel actinobacteria.</title>
        <authorList>
            <person name="Sahin N."/>
        </authorList>
    </citation>
    <scope>NUCLEOTIDE SEQUENCE [LARGE SCALE GENOMIC DNA]</scope>
    <source>
        <strain evidence="2 3">A7024</strain>
    </source>
</reference>